<evidence type="ECO:0000256" key="5">
    <source>
        <dbReference type="ARBA" id="ARBA00022771"/>
    </source>
</evidence>
<feature type="domain" description="RING-CH-type" evidence="11">
    <location>
        <begin position="56"/>
        <end position="115"/>
    </location>
</feature>
<dbReference type="Pfam" id="PF12906">
    <property type="entry name" value="RINGv"/>
    <property type="match status" value="1"/>
</dbReference>
<dbReference type="PROSITE" id="PS51292">
    <property type="entry name" value="ZF_RING_CH"/>
    <property type="match status" value="1"/>
</dbReference>
<protein>
    <submittedName>
        <fullName evidence="12">E3 ubiquitin-protein ligase MARCHF2 (Membrane-associated RING finger protein 2) (Membrane-associated RING-CH protein II) (MARCH-II) (RING-type E3 ubiquitin transferase MARCHF2)</fullName>
    </submittedName>
</protein>
<keyword evidence="7" id="KW-0862">Zinc</keyword>
<evidence type="ECO:0000256" key="4">
    <source>
        <dbReference type="ARBA" id="ARBA00022723"/>
    </source>
</evidence>
<keyword evidence="2 12" id="KW-0808">Transferase</keyword>
<evidence type="ECO:0000256" key="9">
    <source>
        <dbReference type="ARBA" id="ARBA00023136"/>
    </source>
</evidence>
<evidence type="ECO:0000256" key="7">
    <source>
        <dbReference type="ARBA" id="ARBA00022833"/>
    </source>
</evidence>
<keyword evidence="9 10" id="KW-0472">Membrane</keyword>
<organism evidence="12 13">
    <name type="scientific">Durusdinium trenchii</name>
    <dbReference type="NCBI Taxonomy" id="1381693"/>
    <lineage>
        <taxon>Eukaryota</taxon>
        <taxon>Sar</taxon>
        <taxon>Alveolata</taxon>
        <taxon>Dinophyceae</taxon>
        <taxon>Suessiales</taxon>
        <taxon>Symbiodiniaceae</taxon>
        <taxon>Durusdinium</taxon>
    </lineage>
</organism>
<evidence type="ECO:0000313" key="12">
    <source>
        <dbReference type="EMBL" id="CAK9059295.1"/>
    </source>
</evidence>
<dbReference type="EMBL" id="CAXAMM010026624">
    <property type="protein sequence ID" value="CAK9059295.1"/>
    <property type="molecule type" value="Genomic_DNA"/>
</dbReference>
<dbReference type="PANTHER" id="PTHR46065">
    <property type="entry name" value="E3 UBIQUITIN-PROTEIN LIGASE MARCH 2/3 FAMILY MEMBER"/>
    <property type="match status" value="1"/>
</dbReference>
<evidence type="ECO:0000256" key="8">
    <source>
        <dbReference type="ARBA" id="ARBA00022989"/>
    </source>
</evidence>
<feature type="transmembrane region" description="Helical" evidence="10">
    <location>
        <begin position="145"/>
        <end position="161"/>
    </location>
</feature>
<dbReference type="PANTHER" id="PTHR46065:SF3">
    <property type="entry name" value="FI20425P1"/>
    <property type="match status" value="1"/>
</dbReference>
<accession>A0ABP0N667</accession>
<keyword evidence="8 10" id="KW-1133">Transmembrane helix</keyword>
<evidence type="ECO:0000313" key="13">
    <source>
        <dbReference type="Proteomes" id="UP001642464"/>
    </source>
</evidence>
<dbReference type="InterPro" id="IPR011016">
    <property type="entry name" value="Znf_RING-CH"/>
</dbReference>
<dbReference type="InterPro" id="IPR013083">
    <property type="entry name" value="Znf_RING/FYVE/PHD"/>
</dbReference>
<keyword evidence="5" id="KW-0863">Zinc-finger</keyword>
<gene>
    <name evidence="12" type="ORF">SCF082_LOCUS31437</name>
</gene>
<evidence type="ECO:0000256" key="6">
    <source>
        <dbReference type="ARBA" id="ARBA00022786"/>
    </source>
</evidence>
<dbReference type="GO" id="GO:0016740">
    <property type="term" value="F:transferase activity"/>
    <property type="evidence" value="ECO:0007669"/>
    <property type="project" value="UniProtKB-KW"/>
</dbReference>
<comment type="caution">
    <text evidence="12">The sequence shown here is derived from an EMBL/GenBank/DDBJ whole genome shotgun (WGS) entry which is preliminary data.</text>
</comment>
<evidence type="ECO:0000256" key="3">
    <source>
        <dbReference type="ARBA" id="ARBA00022692"/>
    </source>
</evidence>
<dbReference type="Gene3D" id="3.30.40.10">
    <property type="entry name" value="Zinc/RING finger domain, C3HC4 (zinc finger)"/>
    <property type="match status" value="1"/>
</dbReference>
<dbReference type="SUPFAM" id="SSF57850">
    <property type="entry name" value="RING/U-box"/>
    <property type="match status" value="1"/>
</dbReference>
<evidence type="ECO:0000256" key="2">
    <source>
        <dbReference type="ARBA" id="ARBA00022679"/>
    </source>
</evidence>
<dbReference type="SMART" id="SM00744">
    <property type="entry name" value="RINGv"/>
    <property type="match status" value="1"/>
</dbReference>
<dbReference type="Proteomes" id="UP001642464">
    <property type="component" value="Unassembled WGS sequence"/>
</dbReference>
<comment type="subcellular location">
    <subcellularLocation>
        <location evidence="1">Membrane</location>
        <topology evidence="1">Multi-pass membrane protein</topology>
    </subcellularLocation>
</comment>
<keyword evidence="13" id="KW-1185">Reference proteome</keyword>
<feature type="transmembrane region" description="Helical" evidence="10">
    <location>
        <begin position="20"/>
        <end position="39"/>
    </location>
</feature>
<name>A0ABP0N667_9DINO</name>
<keyword evidence="3 10" id="KW-0812">Transmembrane</keyword>
<keyword evidence="4" id="KW-0479">Metal-binding</keyword>
<proteinExistence type="predicted"/>
<keyword evidence="6" id="KW-0833">Ubl conjugation pathway</keyword>
<evidence type="ECO:0000256" key="1">
    <source>
        <dbReference type="ARBA" id="ARBA00004141"/>
    </source>
</evidence>
<evidence type="ECO:0000259" key="11">
    <source>
        <dbReference type="PROSITE" id="PS51292"/>
    </source>
</evidence>
<reference evidence="12 13" key="1">
    <citation type="submission" date="2024-02" db="EMBL/GenBank/DDBJ databases">
        <authorList>
            <person name="Chen Y."/>
            <person name="Shah S."/>
            <person name="Dougan E. K."/>
            <person name="Thang M."/>
            <person name="Chan C."/>
        </authorList>
    </citation>
    <scope>NUCLEOTIDE SEQUENCE [LARGE SCALE GENOMIC DNA]</scope>
</reference>
<evidence type="ECO:0000256" key="10">
    <source>
        <dbReference type="SAM" id="Phobius"/>
    </source>
</evidence>
<sequence>MLPPSPWFCSLLVVILEELLLNLYYLLVVCCILVAMKIWSRPRWCFPLHVVPREIPAVTEDCVCRICQENSGDLLGVFCDCKGSVALMHQRCLQRWVDVAGRDCCELCLSCFSQEEAGLLMQWLQKVQEWASDGVRHRPGRLRKLLLYGVTVLCVWAWLLASRHCENPAQMSLSSVFTSCTSDVTLSGYMRSTLGSAGIGLLVHGITCGWPIS</sequence>